<sequence>MLTLGPVSVADAAGRAIQSLGPTIEEGRVQIRLEGADHWPKVLADTDQLQQVFLNLVQNAVQAIPNQGEVAIRARPVGNPPLSRVEIEIADTGVGIEPDHLPHLFEPFYTTRPKGTGLGLFVAHGIVQRHGGSIEVVSAPGQGTRFRILLPAAA</sequence>
<dbReference type="PRINTS" id="PR00344">
    <property type="entry name" value="BCTRLSENSOR"/>
</dbReference>
<organism evidence="7 8">
    <name type="scientific">Eiseniibacteriota bacterium</name>
    <dbReference type="NCBI Taxonomy" id="2212470"/>
    <lineage>
        <taxon>Bacteria</taxon>
        <taxon>Candidatus Eiseniibacteriota</taxon>
    </lineage>
</organism>
<evidence type="ECO:0000256" key="3">
    <source>
        <dbReference type="ARBA" id="ARBA00022679"/>
    </source>
</evidence>
<dbReference type="InterPro" id="IPR004358">
    <property type="entry name" value="Sig_transdc_His_kin-like_C"/>
</dbReference>
<evidence type="ECO:0000256" key="5">
    <source>
        <dbReference type="ARBA" id="ARBA00023012"/>
    </source>
</evidence>
<dbReference type="GO" id="GO:0000160">
    <property type="term" value="P:phosphorelay signal transduction system"/>
    <property type="evidence" value="ECO:0007669"/>
    <property type="project" value="UniProtKB-KW"/>
</dbReference>
<evidence type="ECO:0000256" key="1">
    <source>
        <dbReference type="ARBA" id="ARBA00000085"/>
    </source>
</evidence>
<dbReference type="EC" id="2.7.13.3" evidence="2"/>
<keyword evidence="3" id="KW-0808">Transferase</keyword>
<feature type="domain" description="Histidine kinase" evidence="6">
    <location>
        <begin position="1"/>
        <end position="154"/>
    </location>
</feature>
<accession>A0A538TBC3</accession>
<name>A0A538TBC3_UNCEI</name>
<dbReference type="InterPro" id="IPR003594">
    <property type="entry name" value="HATPase_dom"/>
</dbReference>
<dbReference type="InterPro" id="IPR036890">
    <property type="entry name" value="HATPase_C_sf"/>
</dbReference>
<dbReference type="Proteomes" id="UP000316852">
    <property type="component" value="Unassembled WGS sequence"/>
</dbReference>
<dbReference type="PROSITE" id="PS50109">
    <property type="entry name" value="HIS_KIN"/>
    <property type="match status" value="1"/>
</dbReference>
<proteinExistence type="predicted"/>
<dbReference type="EMBL" id="VBOW01000004">
    <property type="protein sequence ID" value="TMQ60942.1"/>
    <property type="molecule type" value="Genomic_DNA"/>
</dbReference>
<dbReference type="PANTHER" id="PTHR43711">
    <property type="entry name" value="TWO-COMPONENT HISTIDINE KINASE"/>
    <property type="match status" value="1"/>
</dbReference>
<dbReference type="SUPFAM" id="SSF55874">
    <property type="entry name" value="ATPase domain of HSP90 chaperone/DNA topoisomerase II/histidine kinase"/>
    <property type="match status" value="1"/>
</dbReference>
<comment type="caution">
    <text evidence="7">The sequence shown here is derived from an EMBL/GenBank/DDBJ whole genome shotgun (WGS) entry which is preliminary data.</text>
</comment>
<protein>
    <recommendedName>
        <fullName evidence="2">histidine kinase</fullName>
        <ecNumber evidence="2">2.7.13.3</ecNumber>
    </recommendedName>
</protein>
<dbReference type="InterPro" id="IPR050736">
    <property type="entry name" value="Sensor_HK_Regulatory"/>
</dbReference>
<comment type="catalytic activity">
    <reaction evidence="1">
        <text>ATP + protein L-histidine = ADP + protein N-phospho-L-histidine.</text>
        <dbReference type="EC" id="2.7.13.3"/>
    </reaction>
</comment>
<dbReference type="Gene3D" id="3.30.565.10">
    <property type="entry name" value="Histidine kinase-like ATPase, C-terminal domain"/>
    <property type="match status" value="1"/>
</dbReference>
<evidence type="ECO:0000313" key="8">
    <source>
        <dbReference type="Proteomes" id="UP000316852"/>
    </source>
</evidence>
<evidence type="ECO:0000256" key="4">
    <source>
        <dbReference type="ARBA" id="ARBA00022777"/>
    </source>
</evidence>
<dbReference type="PANTHER" id="PTHR43711:SF28">
    <property type="entry name" value="SENSOR HISTIDINE KINASE YXDK"/>
    <property type="match status" value="1"/>
</dbReference>
<dbReference type="GO" id="GO:0004673">
    <property type="term" value="F:protein histidine kinase activity"/>
    <property type="evidence" value="ECO:0007669"/>
    <property type="project" value="UniProtKB-EC"/>
</dbReference>
<evidence type="ECO:0000313" key="7">
    <source>
        <dbReference type="EMBL" id="TMQ60942.1"/>
    </source>
</evidence>
<dbReference type="Pfam" id="PF02518">
    <property type="entry name" value="HATPase_c"/>
    <property type="match status" value="1"/>
</dbReference>
<dbReference type="AlphaFoldDB" id="A0A538TBC3"/>
<dbReference type="InterPro" id="IPR005467">
    <property type="entry name" value="His_kinase_dom"/>
</dbReference>
<keyword evidence="5" id="KW-0902">Two-component regulatory system</keyword>
<reference evidence="7 8" key="1">
    <citation type="journal article" date="2019" name="Nat. Microbiol.">
        <title>Mediterranean grassland soil C-N compound turnover is dependent on rainfall and depth, and is mediated by genomically divergent microorganisms.</title>
        <authorList>
            <person name="Diamond S."/>
            <person name="Andeer P.F."/>
            <person name="Li Z."/>
            <person name="Crits-Christoph A."/>
            <person name="Burstein D."/>
            <person name="Anantharaman K."/>
            <person name="Lane K.R."/>
            <person name="Thomas B.C."/>
            <person name="Pan C."/>
            <person name="Northen T.R."/>
            <person name="Banfield J.F."/>
        </authorList>
    </citation>
    <scope>NUCLEOTIDE SEQUENCE [LARGE SCALE GENOMIC DNA]</scope>
    <source>
        <strain evidence="7">WS_6</strain>
    </source>
</reference>
<keyword evidence="4" id="KW-0418">Kinase</keyword>
<evidence type="ECO:0000259" key="6">
    <source>
        <dbReference type="PROSITE" id="PS50109"/>
    </source>
</evidence>
<gene>
    <name evidence="7" type="ORF">E6K76_00325</name>
</gene>
<evidence type="ECO:0000256" key="2">
    <source>
        <dbReference type="ARBA" id="ARBA00012438"/>
    </source>
</evidence>
<dbReference type="SMART" id="SM00387">
    <property type="entry name" value="HATPase_c"/>
    <property type="match status" value="1"/>
</dbReference>